<dbReference type="EMBL" id="CP061561">
    <property type="protein sequence ID" value="QNX04522.1"/>
    <property type="molecule type" value="Genomic_DNA"/>
</dbReference>
<reference evidence="2 3" key="2">
    <citation type="submission" date="2020-09" db="EMBL/GenBank/DDBJ databases">
        <authorList>
            <person name="Chen F.-J."/>
            <person name="Lee Y.-T."/>
        </authorList>
    </citation>
    <scope>NUCLEOTIDE SEQUENCE [LARGE SCALE GENOMIC DNA]</scope>
    <source>
        <strain evidence="2 3">AS73</strain>
    </source>
</reference>
<proteinExistence type="predicted"/>
<dbReference type="RefSeq" id="WP_191036678.1">
    <property type="nucleotide sequence ID" value="NZ_CP061561.1"/>
</dbReference>
<dbReference type="AlphaFoldDB" id="A0A7H2PNT9"/>
<feature type="signal peptide" evidence="1">
    <location>
        <begin position="1"/>
        <end position="20"/>
    </location>
</feature>
<sequence length="165" mass="19126">MLKKYIFIVQLMLLSGFANAYSPNLVLLGEYKAGKYFIDMNSIKNITLKSMNKNRTKLKQAVIYEKFSSPVRLDRDEPYKSSIKYIVVNCNSKEISPYRGDYYKGLTSNTEWLGAYNNAVSRNENGTYYFIENLEFYSLSELKKYGTQNSSLPYFYDKAMSIVCS</sequence>
<dbReference type="Proteomes" id="UP000516862">
    <property type="component" value="Chromosome"/>
</dbReference>
<evidence type="ECO:0000256" key="1">
    <source>
        <dbReference type="SAM" id="SignalP"/>
    </source>
</evidence>
<feature type="chain" id="PRO_5028902864" evidence="1">
    <location>
        <begin position="21"/>
        <end position="165"/>
    </location>
</feature>
<reference evidence="3" key="1">
    <citation type="submission" date="2020-09" db="EMBL/GenBank/DDBJ databases">
        <title>Clinical and molecular characterization of Acinetobacter seifertii in Taiwan.</title>
        <authorList>
            <person name="Li L.-H."/>
            <person name="Yang Y.-S."/>
            <person name="Sun J.-R."/>
            <person name="Huang T.-W."/>
            <person name="Huang W.-C."/>
            <person name="Wang Y.-C."/>
            <person name="Kuo T.-H."/>
            <person name="Kuo S.-C."/>
            <person name="Chen T.-L."/>
        </authorList>
    </citation>
    <scope>NUCLEOTIDE SEQUENCE [LARGE SCALE GENOMIC DNA]</scope>
    <source>
        <strain evidence="3">AS73</strain>
    </source>
</reference>
<organism evidence="2 3">
    <name type="scientific">Acinetobacter seifertii</name>
    <dbReference type="NCBI Taxonomy" id="1530123"/>
    <lineage>
        <taxon>Bacteria</taxon>
        <taxon>Pseudomonadati</taxon>
        <taxon>Pseudomonadota</taxon>
        <taxon>Gammaproteobacteria</taxon>
        <taxon>Moraxellales</taxon>
        <taxon>Moraxellaceae</taxon>
        <taxon>Acinetobacter</taxon>
        <taxon>Acinetobacter calcoaceticus/baumannii complex</taxon>
    </lineage>
</organism>
<evidence type="ECO:0000313" key="3">
    <source>
        <dbReference type="Proteomes" id="UP000516862"/>
    </source>
</evidence>
<gene>
    <name evidence="2" type="ORF">IC796_14370</name>
</gene>
<name>A0A7H2PNT9_9GAMM</name>
<keyword evidence="1" id="KW-0732">Signal</keyword>
<accession>A0A7H2PNT9</accession>
<evidence type="ECO:0000313" key="2">
    <source>
        <dbReference type="EMBL" id="QNX04522.1"/>
    </source>
</evidence>
<protein>
    <submittedName>
        <fullName evidence="2">Uncharacterized protein</fullName>
    </submittedName>
</protein>